<comment type="caution">
    <text evidence="1">The sequence shown here is derived from an EMBL/GenBank/DDBJ whole genome shotgun (WGS) entry which is preliminary data.</text>
</comment>
<gene>
    <name evidence="1" type="ORF">KUA55_06835</name>
</gene>
<dbReference type="EMBL" id="JAHUZB010000002">
    <property type="protein sequence ID" value="MBV7390391.1"/>
    <property type="molecule type" value="Genomic_DNA"/>
</dbReference>
<evidence type="ECO:0000313" key="2">
    <source>
        <dbReference type="Proteomes" id="UP000774130"/>
    </source>
</evidence>
<name>A0ABS6TBV1_9ENTE</name>
<proteinExistence type="predicted"/>
<dbReference type="RefSeq" id="WP_218325429.1">
    <property type="nucleotide sequence ID" value="NZ_JAHUZB010000002.1"/>
</dbReference>
<evidence type="ECO:0000313" key="1">
    <source>
        <dbReference type="EMBL" id="MBV7390391.1"/>
    </source>
</evidence>
<accession>A0ABS6TBV1</accession>
<sequence>MGLIVQHDEIISFLKELEIYSGEELIIYVTLKTTQPLYVRMNYLNLDNYIVQGAWLAISEKDIKILPVNQLGKLVDNVSVIYRDDIADFIIKKNFLLYSISITDLKDNVVQFNVSSKVLGNKNHHKDFVKLLNKIK</sequence>
<evidence type="ECO:0008006" key="3">
    <source>
        <dbReference type="Google" id="ProtNLM"/>
    </source>
</evidence>
<dbReference type="Proteomes" id="UP000774130">
    <property type="component" value="Unassembled WGS sequence"/>
</dbReference>
<reference evidence="1 2" key="1">
    <citation type="submission" date="2021-06" db="EMBL/GenBank/DDBJ databases">
        <title>Enterococcus alishanensis sp. nov., a novel lactic acid bacterium isolated from fresh coffee beans.</title>
        <authorList>
            <person name="Chen Y.-S."/>
        </authorList>
    </citation>
    <scope>NUCLEOTIDE SEQUENCE [LARGE SCALE GENOMIC DNA]</scope>
    <source>
        <strain evidence="1 2">ALS3</strain>
    </source>
</reference>
<organism evidence="1 2">
    <name type="scientific">Enterococcus alishanensis</name>
    <dbReference type="NCBI Taxonomy" id="1303817"/>
    <lineage>
        <taxon>Bacteria</taxon>
        <taxon>Bacillati</taxon>
        <taxon>Bacillota</taxon>
        <taxon>Bacilli</taxon>
        <taxon>Lactobacillales</taxon>
        <taxon>Enterococcaceae</taxon>
        <taxon>Enterococcus</taxon>
    </lineage>
</organism>
<protein>
    <recommendedName>
        <fullName evidence="3">YokE-like PH domain-containing protein</fullName>
    </recommendedName>
</protein>
<keyword evidence="2" id="KW-1185">Reference proteome</keyword>